<feature type="region of interest" description="Disordered" evidence="2">
    <location>
        <begin position="774"/>
        <end position="896"/>
    </location>
</feature>
<evidence type="ECO:0000313" key="5">
    <source>
        <dbReference type="Proteomes" id="UP000218231"/>
    </source>
</evidence>
<dbReference type="Proteomes" id="UP000218231">
    <property type="component" value="Unassembled WGS sequence"/>
</dbReference>
<keyword evidence="1" id="KW-0175">Coiled coil</keyword>
<dbReference type="AlphaFoldDB" id="A0A2A2KQJ4"/>
<dbReference type="SMART" id="SM00498">
    <property type="entry name" value="FH2"/>
    <property type="match status" value="1"/>
</dbReference>
<feature type="compositionally biased region" description="Polar residues" evidence="2">
    <location>
        <begin position="871"/>
        <end position="885"/>
    </location>
</feature>
<evidence type="ECO:0000313" key="4">
    <source>
        <dbReference type="EMBL" id="PAV76214.1"/>
    </source>
</evidence>
<feature type="compositionally biased region" description="Basic and acidic residues" evidence="2">
    <location>
        <begin position="930"/>
        <end position="952"/>
    </location>
</feature>
<dbReference type="PANTHER" id="PTHR46345">
    <property type="entry name" value="INVERTED FORMIN-2"/>
    <property type="match status" value="1"/>
</dbReference>
<feature type="region of interest" description="Disordered" evidence="2">
    <location>
        <begin position="602"/>
        <end position="637"/>
    </location>
</feature>
<comment type="caution">
    <text evidence="4">The sequence shown here is derived from an EMBL/GenBank/DDBJ whole genome shotgun (WGS) entry which is preliminary data.</text>
</comment>
<dbReference type="InterPro" id="IPR015425">
    <property type="entry name" value="FH2_Formin"/>
</dbReference>
<feature type="coiled-coil region" evidence="1">
    <location>
        <begin position="506"/>
        <end position="533"/>
    </location>
</feature>
<feature type="region of interest" description="Disordered" evidence="2">
    <location>
        <begin position="922"/>
        <end position="1011"/>
    </location>
</feature>
<gene>
    <name evidence="4" type="ORF">WR25_17555</name>
</gene>
<feature type="compositionally biased region" description="Pro residues" evidence="2">
    <location>
        <begin position="191"/>
        <end position="200"/>
    </location>
</feature>
<dbReference type="InterPro" id="IPR042201">
    <property type="entry name" value="FH2_Formin_sf"/>
</dbReference>
<feature type="compositionally biased region" description="Polar residues" evidence="2">
    <location>
        <begin position="847"/>
        <end position="857"/>
    </location>
</feature>
<dbReference type="EMBL" id="LIAE01007927">
    <property type="protein sequence ID" value="PAV76214.1"/>
    <property type="molecule type" value="Genomic_DNA"/>
</dbReference>
<dbReference type="STRING" id="2018661.A0A2A2KQJ4"/>
<dbReference type="Pfam" id="PF02181">
    <property type="entry name" value="FH2"/>
    <property type="match status" value="1"/>
</dbReference>
<dbReference type="OrthoDB" id="26518at2759"/>
<feature type="region of interest" description="Disordered" evidence="2">
    <location>
        <begin position="735"/>
        <end position="762"/>
    </location>
</feature>
<proteinExistence type="predicted"/>
<reference evidence="4 5" key="1">
    <citation type="journal article" date="2017" name="Curr. Biol.">
        <title>Genome architecture and evolution of a unichromosomal asexual nematode.</title>
        <authorList>
            <person name="Fradin H."/>
            <person name="Zegar C."/>
            <person name="Gutwein M."/>
            <person name="Lucas J."/>
            <person name="Kovtun M."/>
            <person name="Corcoran D."/>
            <person name="Baugh L.R."/>
            <person name="Kiontke K."/>
            <person name="Gunsalus K."/>
            <person name="Fitch D.H."/>
            <person name="Piano F."/>
        </authorList>
    </citation>
    <scope>NUCLEOTIDE SEQUENCE [LARGE SCALE GENOMIC DNA]</scope>
    <source>
        <strain evidence="4">PF1309</strain>
    </source>
</reference>
<feature type="compositionally biased region" description="Polar residues" evidence="2">
    <location>
        <begin position="611"/>
        <end position="622"/>
    </location>
</feature>
<sequence length="1011" mass="113773">MLRFLAILAFDLERMPQQLCEMRRTKLNFEESLAQLRLNQHDNPEINQEIDRWYSLPKESPEKNLESQSDSLESIYDNMHGLDPLIVRLQDLLDDQTGKDVRIKLVRKMVEALRDVKTESDLEKTLKELAENLPESNGDTPSNNNTGNNNNNNNRPQAPPLPAFLQCPGTIPQAPPLPPSIQSKAMIDPSKGPPQAPPLPDIKTLSNTAIPSPISVKVKAELPQSMKPKRTHDGTVKMRTLMWSKIPPSTLSNENSSVWKQLASEEKPLSIDFDLLDGMFALRPTENHVSRQDLTPIPAFKRKDALVDLLTVKRSQNVTITLKQFKDIDRLIEDLREYKIEGFEYEHLKTLRSILPDEDEIEALRRYSGDVALLAPACAFFLRLIAVPNYKLRIDSLDFRMDFQKIINELLPNSDIVIRACKEILNSSALKRLLLLLVNIGNYLNDSTAHGNAAGFLLNSLWQIIDLRATKGGMTLMHCVAKADTKLLQYLETELKSIKAASEIWLEEIRNNVRDLTKQKSSLSQQLETLKSKEEFNDFEQFLKVDCSQGLDEASNQLKIIDSLQRDLAAYFCEHRNSFKLEECFKIFANFITRLHLAVQENEERERRQKATGSKKSMTCSHESLVKSSEKPGRKSDQITDRFIAALETDSGVIREFSRKRINSKVPAPQISESKNGRERNVEKSNESQKVDEKKNDGLNTPIRIRRLVKRNSEHSDLYENSTDLNEYIENLESKLTTPQSRRLKYTSSTVCKSDPVTPTSVDVSPIHVSIVQENDACSSTAGSSPKSGDDEGFESEKDKENGRIPQPQVPPVKSASTSKLQPKLQRIPIQRLYNSPQSHQKEDTNKSQLTPKSPGQPSRISTLSRRSSTEKSPNLAKSTPNNPMAQKPPAPPSSTIRAVKSTVTSLKVGVAKLVKQNTTSGLQRANQNVKKEAKEIPVPRRASAPERKISESEIPMVSTSARPSLIAQGSVRASMRASLPKMDALETPKPLRKAGSMNRNVPRTVKPKWV</sequence>
<feature type="compositionally biased region" description="Basic and acidic residues" evidence="2">
    <location>
        <begin position="624"/>
        <end position="637"/>
    </location>
</feature>
<feature type="domain" description="FH2" evidence="3">
    <location>
        <begin position="228"/>
        <end position="621"/>
    </location>
</feature>
<organism evidence="4 5">
    <name type="scientific">Diploscapter pachys</name>
    <dbReference type="NCBI Taxonomy" id="2018661"/>
    <lineage>
        <taxon>Eukaryota</taxon>
        <taxon>Metazoa</taxon>
        <taxon>Ecdysozoa</taxon>
        <taxon>Nematoda</taxon>
        <taxon>Chromadorea</taxon>
        <taxon>Rhabditida</taxon>
        <taxon>Rhabditina</taxon>
        <taxon>Rhabditomorpha</taxon>
        <taxon>Rhabditoidea</taxon>
        <taxon>Rhabditidae</taxon>
        <taxon>Diploscapter</taxon>
    </lineage>
</organism>
<dbReference type="SUPFAM" id="SSF101447">
    <property type="entry name" value="Formin homology 2 domain (FH2 domain)"/>
    <property type="match status" value="1"/>
</dbReference>
<feature type="compositionally biased region" description="Basic and acidic residues" evidence="2">
    <location>
        <begin position="675"/>
        <end position="697"/>
    </location>
</feature>
<evidence type="ECO:0000256" key="1">
    <source>
        <dbReference type="SAM" id="Coils"/>
    </source>
</evidence>
<accession>A0A2A2KQJ4</accession>
<keyword evidence="5" id="KW-1185">Reference proteome</keyword>
<feature type="region of interest" description="Disordered" evidence="2">
    <location>
        <begin position="665"/>
        <end position="699"/>
    </location>
</feature>
<protein>
    <recommendedName>
        <fullName evidence="3">FH2 domain-containing protein</fullName>
    </recommendedName>
</protein>
<feature type="region of interest" description="Disordered" evidence="2">
    <location>
        <begin position="130"/>
        <end position="201"/>
    </location>
</feature>
<evidence type="ECO:0000256" key="2">
    <source>
        <dbReference type="SAM" id="MobiDB-lite"/>
    </source>
</evidence>
<feature type="compositionally biased region" description="Polar residues" evidence="2">
    <location>
        <begin position="774"/>
        <end position="787"/>
    </location>
</feature>
<evidence type="ECO:0000259" key="3">
    <source>
        <dbReference type="PROSITE" id="PS51444"/>
    </source>
</evidence>
<dbReference type="PROSITE" id="PS51444">
    <property type="entry name" value="FH2"/>
    <property type="match status" value="1"/>
</dbReference>
<dbReference type="PANTHER" id="PTHR46345:SF8">
    <property type="entry name" value="FORMIN 3, ISOFORM B"/>
    <property type="match status" value="1"/>
</dbReference>
<feature type="compositionally biased region" description="Low complexity" evidence="2">
    <location>
        <begin position="143"/>
        <end position="154"/>
    </location>
</feature>
<dbReference type="Gene3D" id="1.20.58.2220">
    <property type="entry name" value="Formin, FH2 domain"/>
    <property type="match status" value="1"/>
</dbReference>
<name>A0A2A2KQJ4_9BILA</name>